<accession>A0A419ES22</accession>
<evidence type="ECO:0000313" key="3">
    <source>
        <dbReference type="EMBL" id="RJP66263.1"/>
    </source>
</evidence>
<sequence length="345" mass="38249">MSREMKVGIFFILGMAILGVLTFYAGGFEDWLKKRYTLRAYFDRVDGLAKEDNVTLAGVEVGEVRDLKISDSRVEVTLIIDGDAAVRKDSIARIEAESLLGGKYVAVTVGSPESPRLKDGDVVQTEEAGDLMKMLQNVADVAEDLRTMVKNFNANQEKIAAQIDDILGENRENIRTSFESLSRIVTENEEGIKETIAALRDAAPKLRDTMESVDNIAKKIERGEGTIGKLVQDESLYNEMKELSAGLTEASATVNRILGDNEEDIRAMIASLKNVAPKLEKSMDRIDTITQKIEKGEGTLGKLVQDDTLYKEATRMFKESRHAAEDVREQVPIITFTSVIFAAFQ</sequence>
<reference evidence="3 4" key="1">
    <citation type="journal article" date="2017" name="ISME J.">
        <title>Energy and carbon metabolisms in a deep terrestrial subsurface fluid microbial community.</title>
        <authorList>
            <person name="Momper L."/>
            <person name="Jungbluth S.P."/>
            <person name="Lee M.D."/>
            <person name="Amend J.P."/>
        </authorList>
    </citation>
    <scope>NUCLEOTIDE SEQUENCE [LARGE SCALE GENOMIC DNA]</scope>
    <source>
        <strain evidence="3">SURF_17</strain>
    </source>
</reference>
<feature type="transmembrane region" description="Helical" evidence="1">
    <location>
        <begin position="7"/>
        <end position="26"/>
    </location>
</feature>
<evidence type="ECO:0000259" key="2">
    <source>
        <dbReference type="Pfam" id="PF02470"/>
    </source>
</evidence>
<organism evidence="3 4">
    <name type="scientific">Candidatus Abyssobacteria bacterium SURF_17</name>
    <dbReference type="NCBI Taxonomy" id="2093361"/>
    <lineage>
        <taxon>Bacteria</taxon>
        <taxon>Pseudomonadati</taxon>
        <taxon>Candidatus Hydrogenedentota</taxon>
        <taxon>Candidatus Abyssobacteria</taxon>
    </lineage>
</organism>
<evidence type="ECO:0000313" key="4">
    <source>
        <dbReference type="Proteomes" id="UP000285961"/>
    </source>
</evidence>
<dbReference type="EMBL" id="QZKI01000118">
    <property type="protein sequence ID" value="RJP66263.1"/>
    <property type="molecule type" value="Genomic_DNA"/>
</dbReference>
<name>A0A419ES22_9BACT</name>
<dbReference type="PANTHER" id="PTHR33371:SF4">
    <property type="entry name" value="INTERMEMBRANE PHOSPHOLIPID TRANSPORT SYSTEM BINDING PROTEIN MLAD"/>
    <property type="match status" value="1"/>
</dbReference>
<dbReference type="Pfam" id="PF02470">
    <property type="entry name" value="MlaD"/>
    <property type="match status" value="1"/>
</dbReference>
<proteinExistence type="predicted"/>
<dbReference type="AlphaFoldDB" id="A0A419ES22"/>
<evidence type="ECO:0000256" key="1">
    <source>
        <dbReference type="SAM" id="Phobius"/>
    </source>
</evidence>
<feature type="domain" description="Mce/MlaD" evidence="2">
    <location>
        <begin position="35"/>
        <end position="109"/>
    </location>
</feature>
<protein>
    <submittedName>
        <fullName evidence="3">MCE family protein</fullName>
    </submittedName>
</protein>
<comment type="caution">
    <text evidence="3">The sequence shown here is derived from an EMBL/GenBank/DDBJ whole genome shotgun (WGS) entry which is preliminary data.</text>
</comment>
<dbReference type="InterPro" id="IPR003399">
    <property type="entry name" value="Mce/MlaD"/>
</dbReference>
<gene>
    <name evidence="3" type="ORF">C4532_16390</name>
</gene>
<keyword evidence="1" id="KW-1133">Transmembrane helix</keyword>
<dbReference type="PANTHER" id="PTHR33371">
    <property type="entry name" value="INTERMEMBRANE PHOSPHOLIPID TRANSPORT SYSTEM BINDING PROTEIN MLAD-RELATED"/>
    <property type="match status" value="1"/>
</dbReference>
<keyword evidence="1" id="KW-0812">Transmembrane</keyword>
<dbReference type="Proteomes" id="UP000285961">
    <property type="component" value="Unassembled WGS sequence"/>
</dbReference>
<keyword evidence="1" id="KW-0472">Membrane</keyword>
<dbReference type="Gene3D" id="1.10.287.950">
    <property type="entry name" value="Methyl-accepting chemotaxis protein"/>
    <property type="match status" value="1"/>
</dbReference>
<dbReference type="InterPro" id="IPR052336">
    <property type="entry name" value="MlaD_Phospholipid_Transporter"/>
</dbReference>